<feature type="compositionally biased region" description="Acidic residues" evidence="1">
    <location>
        <begin position="546"/>
        <end position="563"/>
    </location>
</feature>
<evidence type="ECO:0000256" key="1">
    <source>
        <dbReference type="SAM" id="MobiDB-lite"/>
    </source>
</evidence>
<dbReference type="OrthoDB" id="2506486at2759"/>
<feature type="compositionally biased region" description="Polar residues" evidence="1">
    <location>
        <begin position="322"/>
        <end position="334"/>
    </location>
</feature>
<dbReference type="HOGENOM" id="CLU_419818_0_0_1"/>
<accession>F4S4J8</accession>
<evidence type="ECO:0008006" key="4">
    <source>
        <dbReference type="Google" id="ProtNLM"/>
    </source>
</evidence>
<gene>
    <name evidence="2" type="ORF">MELLADRAFT_93263</name>
</gene>
<dbReference type="RefSeq" id="XP_007416271.1">
    <property type="nucleotide sequence ID" value="XM_007416209.1"/>
</dbReference>
<keyword evidence="3" id="KW-1185">Reference proteome</keyword>
<dbReference type="VEuPathDB" id="FungiDB:MELLADRAFT_93263"/>
<feature type="region of interest" description="Disordered" evidence="1">
    <location>
        <begin position="53"/>
        <end position="75"/>
    </location>
</feature>
<reference evidence="3" key="1">
    <citation type="journal article" date="2011" name="Proc. Natl. Acad. Sci. U.S.A.">
        <title>Obligate biotrophy features unraveled by the genomic analysis of rust fungi.</title>
        <authorList>
            <person name="Duplessis S."/>
            <person name="Cuomo C.A."/>
            <person name="Lin Y.-C."/>
            <person name="Aerts A."/>
            <person name="Tisserant E."/>
            <person name="Veneault-Fourrey C."/>
            <person name="Joly D.L."/>
            <person name="Hacquard S."/>
            <person name="Amselem J."/>
            <person name="Cantarel B.L."/>
            <person name="Chiu R."/>
            <person name="Coutinho P.M."/>
            <person name="Feau N."/>
            <person name="Field M."/>
            <person name="Frey P."/>
            <person name="Gelhaye E."/>
            <person name="Goldberg J."/>
            <person name="Grabherr M.G."/>
            <person name="Kodira C.D."/>
            <person name="Kohler A."/>
            <person name="Kuees U."/>
            <person name="Lindquist E.A."/>
            <person name="Lucas S.M."/>
            <person name="Mago R."/>
            <person name="Mauceli E."/>
            <person name="Morin E."/>
            <person name="Murat C."/>
            <person name="Pangilinan J.L."/>
            <person name="Park R."/>
            <person name="Pearson M."/>
            <person name="Quesneville H."/>
            <person name="Rouhier N."/>
            <person name="Sakthikumar S."/>
            <person name="Salamov A.A."/>
            <person name="Schmutz J."/>
            <person name="Selles B."/>
            <person name="Shapiro H."/>
            <person name="Tanguay P."/>
            <person name="Tuskan G.A."/>
            <person name="Henrissat B."/>
            <person name="Van de Peer Y."/>
            <person name="Rouze P."/>
            <person name="Ellis J.G."/>
            <person name="Dodds P.N."/>
            <person name="Schein J.E."/>
            <person name="Zhong S."/>
            <person name="Hamelin R.C."/>
            <person name="Grigoriev I.V."/>
            <person name="Szabo L.J."/>
            <person name="Martin F."/>
        </authorList>
    </citation>
    <scope>NUCLEOTIDE SEQUENCE [LARGE SCALE GENOMIC DNA]</scope>
    <source>
        <strain evidence="3">98AG31 / pathotype 3-4-7</strain>
    </source>
</reference>
<dbReference type="GeneID" id="18936521"/>
<feature type="region of interest" description="Disordered" evidence="1">
    <location>
        <begin position="235"/>
        <end position="258"/>
    </location>
</feature>
<protein>
    <recommendedName>
        <fullName evidence="4">Transcription elongation factor Eaf N-terminal domain-containing protein</fullName>
    </recommendedName>
</protein>
<evidence type="ECO:0000313" key="3">
    <source>
        <dbReference type="Proteomes" id="UP000001072"/>
    </source>
</evidence>
<feature type="compositionally biased region" description="Low complexity" evidence="1">
    <location>
        <begin position="162"/>
        <end position="177"/>
    </location>
</feature>
<feature type="compositionally biased region" description="Polar residues" evidence="1">
    <location>
        <begin position="381"/>
        <end position="402"/>
    </location>
</feature>
<sequence>MTSLSSLPSGPLRLSTSSKPINTFSLKYPASHPSDLSTAGAALSSTASGDISLRIAPGAHPGEARGRRWAGKTTRPTGDVECAIVWDPTQNCWTLHRIDNVVQLAHDDPQPLPRKPTTTIPAATRAAPLALPKPARPAPPPPVISQVSREPSAVVNQPIIISSSSVPSSSKADSKSSQPTPPNHQRELSGRSMATDPSTSRQSSLDSSSSKSAADQHHGLALPLKKTVQPLSHLPQTTAHRITNHSTTSTISSPGDQGPIRVVQAEEIEEFDFADSSPDRAPLQPIIAASPLTLPSPGVGQGSRSGHSHPHTNFSPVGRPSLSRSPSLVETGTACSPLARPNASQGLALPTRSAGHRATAPSPAYQINGIAPRSSAAVAHNQPTAPSPLQSVAYSSSSSPTDPVQGAPTPPVVGISPASLNAGTTSSATALRAPLNRPVPGQSPAWQQYNHHLQHASNPASPHHLSNRSPAPLTNQNLSQQTGSMPTRTYHRSDSGSSVRESDSSSDEESSEEEVEEVEPINSVVPLPTVVASSHPTVGTGAVPNSEDDAEADEDDEEDDAEFENMATELEASMLIRDYYGPGAEEPKGLEETVPATVVVAPKAKATKKKGTGTGNKSGGGGHRKTSAAGAGNGKSGGGGGGGKGKSKEKGKN</sequence>
<feature type="compositionally biased region" description="Gly residues" evidence="1">
    <location>
        <begin position="612"/>
        <end position="621"/>
    </location>
</feature>
<proteinExistence type="predicted"/>
<dbReference type="Proteomes" id="UP000001072">
    <property type="component" value="Unassembled WGS sequence"/>
</dbReference>
<organism evidence="3">
    <name type="scientific">Melampsora larici-populina (strain 98AG31 / pathotype 3-4-7)</name>
    <name type="common">Poplar leaf rust fungus</name>
    <dbReference type="NCBI Taxonomy" id="747676"/>
    <lineage>
        <taxon>Eukaryota</taxon>
        <taxon>Fungi</taxon>
        <taxon>Dikarya</taxon>
        <taxon>Basidiomycota</taxon>
        <taxon>Pucciniomycotina</taxon>
        <taxon>Pucciniomycetes</taxon>
        <taxon>Pucciniales</taxon>
        <taxon>Melampsoraceae</taxon>
        <taxon>Melampsora</taxon>
    </lineage>
</organism>
<feature type="region of interest" description="Disordered" evidence="1">
    <location>
        <begin position="454"/>
        <end position="653"/>
    </location>
</feature>
<dbReference type="InParanoid" id="F4S4J8"/>
<dbReference type="KEGG" id="mlr:MELLADRAFT_93263"/>
<feature type="compositionally biased region" description="Acidic residues" evidence="1">
    <location>
        <begin position="504"/>
        <end position="519"/>
    </location>
</feature>
<feature type="region of interest" description="Disordered" evidence="1">
    <location>
        <begin position="290"/>
        <end position="420"/>
    </location>
</feature>
<feature type="compositionally biased region" description="Pro residues" evidence="1">
    <location>
        <begin position="134"/>
        <end position="143"/>
    </location>
</feature>
<evidence type="ECO:0000313" key="2">
    <source>
        <dbReference type="EMBL" id="EGG00425.1"/>
    </source>
</evidence>
<feature type="compositionally biased region" description="Gly residues" evidence="1">
    <location>
        <begin position="631"/>
        <end position="644"/>
    </location>
</feature>
<feature type="compositionally biased region" description="Polar residues" evidence="1">
    <location>
        <begin position="467"/>
        <end position="487"/>
    </location>
</feature>
<feature type="compositionally biased region" description="Low complexity" evidence="1">
    <location>
        <begin position="244"/>
        <end position="253"/>
    </location>
</feature>
<feature type="region of interest" description="Disordered" evidence="1">
    <location>
        <begin position="126"/>
        <end position="218"/>
    </location>
</feature>
<name>F4S4J8_MELLP</name>
<dbReference type="EMBL" id="GL883147">
    <property type="protein sequence ID" value="EGG00425.1"/>
    <property type="molecule type" value="Genomic_DNA"/>
</dbReference>
<dbReference type="AlphaFoldDB" id="F4S4J8"/>
<feature type="compositionally biased region" description="Low complexity" evidence="1">
    <location>
        <begin position="198"/>
        <end position="212"/>
    </location>
</feature>
<feature type="compositionally biased region" description="Low complexity" evidence="1">
    <location>
        <begin position="593"/>
        <end position="604"/>
    </location>
</feature>